<evidence type="ECO:0000256" key="1">
    <source>
        <dbReference type="ARBA" id="ARBA00012486"/>
    </source>
</evidence>
<reference evidence="8" key="2">
    <citation type="journal article" date="2022" name="Hortic Res">
        <title>The genome of Dioscorea zingiberensis sheds light on the biosynthesis, origin and evolution of the medicinally important diosgenin saponins.</title>
        <authorList>
            <person name="Li Y."/>
            <person name="Tan C."/>
            <person name="Li Z."/>
            <person name="Guo J."/>
            <person name="Li S."/>
            <person name="Chen X."/>
            <person name="Wang C."/>
            <person name="Dai X."/>
            <person name="Yang H."/>
            <person name="Song W."/>
            <person name="Hou L."/>
            <person name="Xu J."/>
            <person name="Tong Z."/>
            <person name="Xu A."/>
            <person name="Yuan X."/>
            <person name="Wang W."/>
            <person name="Yang Q."/>
            <person name="Chen L."/>
            <person name="Sun Z."/>
            <person name="Wang K."/>
            <person name="Pan B."/>
            <person name="Chen J."/>
            <person name="Bao Y."/>
            <person name="Liu F."/>
            <person name="Qi X."/>
            <person name="Gang D.R."/>
            <person name="Wen J."/>
            <person name="Li J."/>
        </authorList>
    </citation>
    <scope>NUCLEOTIDE SEQUENCE</scope>
    <source>
        <strain evidence="8">Dzin_1.0</strain>
    </source>
</reference>
<reference evidence="8" key="1">
    <citation type="submission" date="2021-03" db="EMBL/GenBank/DDBJ databases">
        <authorList>
            <person name="Li Z."/>
            <person name="Yang C."/>
        </authorList>
    </citation>
    <scope>NUCLEOTIDE SEQUENCE</scope>
    <source>
        <strain evidence="8">Dzin_1.0</strain>
        <tissue evidence="8">Leaf</tissue>
    </source>
</reference>
<proteinExistence type="predicted"/>
<dbReference type="PANTHER" id="PTHR46116">
    <property type="entry name" value="(E3-INDEPENDENT) E2 UBIQUITIN-CONJUGATING ENZYME"/>
    <property type="match status" value="1"/>
</dbReference>
<feature type="compositionally biased region" description="Polar residues" evidence="6">
    <location>
        <begin position="29"/>
        <end position="38"/>
    </location>
</feature>
<dbReference type="InterPro" id="IPR000608">
    <property type="entry name" value="UBC"/>
</dbReference>
<keyword evidence="9" id="KW-1185">Reference proteome</keyword>
<sequence length="532" mass="59486">MEISSYRDSDVIEICPIDTPPSGAERKPTQFQSNATEISSHRDESAVIEICPFDTPASGAEKKRKYKYANSVIQIECEDDPDSVVTLDKNSSDYKKKQPVECVKDKQKQIKNLEPEKTMHNKQKEVVEGESATKAFKQFDVVRDHSDHYFSKTSAGRTNTWAKSIQKEWKILEKDLPEMIYVRVYEDRMDLLRAVIVGPAGTPYHDGLFFFDIHFPPIYPQSPPHVHYHAGGLRINPNLYACGKVCLSLLNTWNGRGCELWKPSESTMLQVLVSIQALILNAKPFFNEPGLEIMANTVGGEKQSIIYNEETFLNSCRTMLYSVRRPLDHFKDFVVQHFTNRGPAILVACNAYMQGAQVGCLVGDGVQDVDVGDKSCSEQFKSSLKGLFDQLLKEFRAIGADVEQLCDAKVNDSAMQPSATVRPIQPPATVRPIQPSAATVRPMHPFMHMTPMPPPVFAAISLMTLPFTHVSSVALPSTHIIARPMPPPLLPLQFLPHMTNNTSQGPPVYATPRAPSPQSPWPQGDIFPFFLD</sequence>
<dbReference type="SMART" id="SM00212">
    <property type="entry name" value="UBCc"/>
    <property type="match status" value="1"/>
</dbReference>
<keyword evidence="2" id="KW-0808">Transferase</keyword>
<evidence type="ECO:0000313" key="9">
    <source>
        <dbReference type="Proteomes" id="UP001085076"/>
    </source>
</evidence>
<keyword evidence="3" id="KW-0547">Nucleotide-binding</keyword>
<dbReference type="AlphaFoldDB" id="A0A9D5HRT0"/>
<dbReference type="PROSITE" id="PS50127">
    <property type="entry name" value="UBC_2"/>
    <property type="match status" value="1"/>
</dbReference>
<dbReference type="InterPro" id="IPR016135">
    <property type="entry name" value="UBQ-conjugating_enzyme/RWD"/>
</dbReference>
<feature type="domain" description="UBC core" evidence="7">
    <location>
        <begin position="160"/>
        <end position="318"/>
    </location>
</feature>
<dbReference type="EMBL" id="JAGGNH010000001">
    <property type="protein sequence ID" value="KAJ0986101.1"/>
    <property type="molecule type" value="Genomic_DNA"/>
</dbReference>
<dbReference type="SUPFAM" id="SSF54495">
    <property type="entry name" value="UBC-like"/>
    <property type="match status" value="1"/>
</dbReference>
<dbReference type="GO" id="GO:0061631">
    <property type="term" value="F:ubiquitin conjugating enzyme activity"/>
    <property type="evidence" value="ECO:0007669"/>
    <property type="project" value="UniProtKB-EC"/>
</dbReference>
<protein>
    <recommendedName>
        <fullName evidence="1">E2 ubiquitin-conjugating enzyme</fullName>
        <ecNumber evidence="1">2.3.2.23</ecNumber>
    </recommendedName>
</protein>
<feature type="region of interest" description="Disordered" evidence="6">
    <location>
        <begin position="501"/>
        <end position="522"/>
    </location>
</feature>
<gene>
    <name evidence="8" type="ORF">J5N97_004457</name>
</gene>
<dbReference type="EC" id="2.3.2.23" evidence="1"/>
<dbReference type="PANTHER" id="PTHR46116:SF41">
    <property type="entry name" value="UBIQUITIN-CONJUGATING ENZYME E2 25-RELATED"/>
    <property type="match status" value="1"/>
</dbReference>
<feature type="compositionally biased region" description="Basic and acidic residues" evidence="6">
    <location>
        <begin position="1"/>
        <end position="10"/>
    </location>
</feature>
<dbReference type="OrthoDB" id="47801at2759"/>
<evidence type="ECO:0000256" key="4">
    <source>
        <dbReference type="ARBA" id="ARBA00022786"/>
    </source>
</evidence>
<evidence type="ECO:0000256" key="3">
    <source>
        <dbReference type="ARBA" id="ARBA00022741"/>
    </source>
</evidence>
<keyword evidence="4" id="KW-0833">Ubl conjugation pathway</keyword>
<name>A0A9D5HRT0_9LILI</name>
<evidence type="ECO:0000256" key="2">
    <source>
        <dbReference type="ARBA" id="ARBA00022679"/>
    </source>
</evidence>
<evidence type="ECO:0000256" key="6">
    <source>
        <dbReference type="SAM" id="MobiDB-lite"/>
    </source>
</evidence>
<dbReference type="GO" id="GO:0005524">
    <property type="term" value="F:ATP binding"/>
    <property type="evidence" value="ECO:0007669"/>
    <property type="project" value="UniProtKB-KW"/>
</dbReference>
<evidence type="ECO:0000313" key="8">
    <source>
        <dbReference type="EMBL" id="KAJ0986101.1"/>
    </source>
</evidence>
<accession>A0A9D5HRT0</accession>
<keyword evidence="5" id="KW-0067">ATP-binding</keyword>
<evidence type="ECO:0000256" key="5">
    <source>
        <dbReference type="ARBA" id="ARBA00022840"/>
    </source>
</evidence>
<dbReference type="Pfam" id="PF00179">
    <property type="entry name" value="UQ_con"/>
    <property type="match status" value="1"/>
</dbReference>
<organism evidence="8 9">
    <name type="scientific">Dioscorea zingiberensis</name>
    <dbReference type="NCBI Taxonomy" id="325984"/>
    <lineage>
        <taxon>Eukaryota</taxon>
        <taxon>Viridiplantae</taxon>
        <taxon>Streptophyta</taxon>
        <taxon>Embryophyta</taxon>
        <taxon>Tracheophyta</taxon>
        <taxon>Spermatophyta</taxon>
        <taxon>Magnoliopsida</taxon>
        <taxon>Liliopsida</taxon>
        <taxon>Dioscoreales</taxon>
        <taxon>Dioscoreaceae</taxon>
        <taxon>Dioscorea</taxon>
    </lineage>
</organism>
<dbReference type="Gene3D" id="3.10.110.10">
    <property type="entry name" value="Ubiquitin Conjugating Enzyme"/>
    <property type="match status" value="1"/>
</dbReference>
<evidence type="ECO:0000259" key="7">
    <source>
        <dbReference type="PROSITE" id="PS50127"/>
    </source>
</evidence>
<dbReference type="FunFam" id="3.10.110.10:FF:000028">
    <property type="entry name" value="Probable ubiquitin-conjugating enzyme E2 23"/>
    <property type="match status" value="1"/>
</dbReference>
<comment type="caution">
    <text evidence="8">The sequence shown here is derived from an EMBL/GenBank/DDBJ whole genome shotgun (WGS) entry which is preliminary data.</text>
</comment>
<feature type="region of interest" description="Disordered" evidence="6">
    <location>
        <begin position="1"/>
        <end position="40"/>
    </location>
</feature>
<dbReference type="CDD" id="cd23837">
    <property type="entry name" value="UBCc_UBE2O"/>
    <property type="match status" value="1"/>
</dbReference>
<dbReference type="Proteomes" id="UP001085076">
    <property type="component" value="Miscellaneous, Linkage group lg01"/>
</dbReference>